<gene>
    <name evidence="14" type="ORF">SAMN05660831_02620</name>
</gene>
<keyword evidence="15" id="KW-1185">Reference proteome</keyword>
<dbReference type="InterPro" id="IPR019301">
    <property type="entry name" value="Flagellar_prot_FlgJ_N"/>
</dbReference>
<dbReference type="GO" id="GO:0044780">
    <property type="term" value="P:bacterial-type flagellum assembly"/>
    <property type="evidence" value="ECO:0007669"/>
    <property type="project" value="InterPro"/>
</dbReference>
<dbReference type="Pfam" id="PF01832">
    <property type="entry name" value="Glucosaminidase"/>
    <property type="match status" value="1"/>
</dbReference>
<keyword evidence="14" id="KW-0282">Flagellum</keyword>
<feature type="region of interest" description="Disordered" evidence="12">
    <location>
        <begin position="120"/>
        <end position="143"/>
    </location>
</feature>
<keyword evidence="8" id="KW-0378">Hydrolase</keyword>
<dbReference type="NCBIfam" id="TIGR02541">
    <property type="entry name" value="flagell_FlgJ"/>
    <property type="match status" value="1"/>
</dbReference>
<keyword evidence="14" id="KW-0969">Cilium</keyword>
<evidence type="ECO:0000259" key="13">
    <source>
        <dbReference type="SMART" id="SM00047"/>
    </source>
</evidence>
<dbReference type="EMBL" id="FOMJ01000013">
    <property type="protein sequence ID" value="SFD92677.1"/>
    <property type="molecule type" value="Genomic_DNA"/>
</dbReference>
<dbReference type="GO" id="GO:0004040">
    <property type="term" value="F:amidase activity"/>
    <property type="evidence" value="ECO:0007669"/>
    <property type="project" value="InterPro"/>
</dbReference>
<dbReference type="Pfam" id="PF10135">
    <property type="entry name" value="Rod-binding"/>
    <property type="match status" value="1"/>
</dbReference>
<evidence type="ECO:0000256" key="2">
    <source>
        <dbReference type="ARBA" id="ARBA00004418"/>
    </source>
</evidence>
<proteinExistence type="inferred from homology"/>
<dbReference type="InterPro" id="IPR002901">
    <property type="entry name" value="MGlyc_endo_b_GlcNAc-like_dom"/>
</dbReference>
<dbReference type="STRING" id="1123397.SAMN05660831_02620"/>
<dbReference type="GO" id="GO:0071555">
    <property type="term" value="P:cell wall organization"/>
    <property type="evidence" value="ECO:0007669"/>
    <property type="project" value="UniProtKB-KW"/>
</dbReference>
<name>A0A1I1WBZ6_9GAMM</name>
<evidence type="ECO:0000256" key="8">
    <source>
        <dbReference type="ARBA" id="ARBA00022801"/>
    </source>
</evidence>
<evidence type="ECO:0000256" key="4">
    <source>
        <dbReference type="ARBA" id="ARBA00007974"/>
    </source>
</evidence>
<dbReference type="GO" id="GO:0042597">
    <property type="term" value="C:periplasmic space"/>
    <property type="evidence" value="ECO:0007669"/>
    <property type="project" value="UniProtKB-SubCell"/>
</dbReference>
<dbReference type="InterPro" id="IPR013377">
    <property type="entry name" value="FlgJ"/>
</dbReference>
<evidence type="ECO:0000256" key="11">
    <source>
        <dbReference type="ARBA" id="ARBA00030835"/>
    </source>
</evidence>
<comment type="similarity">
    <text evidence="3">In the N-terminal section; belongs to the FlgJ family.</text>
</comment>
<reference evidence="14 15" key="1">
    <citation type="submission" date="2016-10" db="EMBL/GenBank/DDBJ databases">
        <authorList>
            <person name="de Groot N.N."/>
        </authorList>
    </citation>
    <scope>NUCLEOTIDE SEQUENCE [LARGE SCALE GENOMIC DNA]</scope>
    <source>
        <strain evidence="14 15">HL3</strain>
    </source>
</reference>
<dbReference type="Gene3D" id="1.10.530.10">
    <property type="match status" value="1"/>
</dbReference>
<sequence length="305" mass="33228">MSAAASASVYTDFQGLGNLRGKAREDARAALDEVAQQFEAVFTQMMLKNMRDASPDNALFDSNAMDTFEELHDKQLANGLADSQSLGIADMIKDQIRPHLGGGASSDDEGEAGRTIQDEFERAIPVPPTAEAAGEGEPGGDEEFASARDFVRRLWPEAEAAADELDVGPEVLVAQAALETGWGQQVARGEDGRNSRNLFNIKADRSWEGDSVSIQTREFMGGRMVGMRDDFRAYDSYAESFRDYVDFLKSNPRYGEALQQGDQSGFIRGLQEAGYATDPDYADKVERVMQSEPLAAVAADEVKVS</sequence>
<evidence type="ECO:0000313" key="14">
    <source>
        <dbReference type="EMBL" id="SFD92677.1"/>
    </source>
</evidence>
<evidence type="ECO:0000256" key="9">
    <source>
        <dbReference type="ARBA" id="ARBA00023295"/>
    </source>
</evidence>
<feature type="domain" description="Mannosyl-glycoprotein endo-beta-N-acetylglucosamidase-like" evidence="13">
    <location>
        <begin position="135"/>
        <end position="298"/>
    </location>
</feature>
<evidence type="ECO:0000256" key="5">
    <source>
        <dbReference type="ARBA" id="ARBA00013433"/>
    </source>
</evidence>
<comment type="subcellular location">
    <subcellularLocation>
        <location evidence="2">Periplasm</location>
    </subcellularLocation>
</comment>
<keyword evidence="7" id="KW-1005">Bacterial flagellum biogenesis</keyword>
<evidence type="ECO:0000313" key="15">
    <source>
        <dbReference type="Proteomes" id="UP000198611"/>
    </source>
</evidence>
<dbReference type="Proteomes" id="UP000198611">
    <property type="component" value="Unassembled WGS sequence"/>
</dbReference>
<dbReference type="InterPro" id="IPR051056">
    <property type="entry name" value="Glycosyl_Hydrolase_73"/>
</dbReference>
<keyword evidence="10" id="KW-0961">Cell wall biogenesis/degradation</keyword>
<comment type="function">
    <text evidence="1">Flagellum-specific muramidase which hydrolyzes the peptidoglycan layer to assemble the rod structure in the periplasmic space.</text>
</comment>
<protein>
    <recommendedName>
        <fullName evidence="5">Peptidoglycan hydrolase FlgJ</fullName>
    </recommendedName>
    <alternativeName>
        <fullName evidence="11">Muramidase FlgJ</fullName>
    </alternativeName>
</protein>
<dbReference type="AlphaFoldDB" id="A0A1I1WBZ6"/>
<evidence type="ECO:0000256" key="7">
    <source>
        <dbReference type="ARBA" id="ARBA00022795"/>
    </source>
</evidence>
<dbReference type="GO" id="GO:0071973">
    <property type="term" value="P:bacterial-type flagellum-dependent cell motility"/>
    <property type="evidence" value="ECO:0007669"/>
    <property type="project" value="TreeGrafter"/>
</dbReference>
<dbReference type="PRINTS" id="PR01002">
    <property type="entry name" value="FLGFLGJ"/>
</dbReference>
<keyword evidence="14" id="KW-0966">Cell projection</keyword>
<dbReference type="RefSeq" id="WP_093429225.1">
    <property type="nucleotide sequence ID" value="NZ_FOMJ01000013.1"/>
</dbReference>
<dbReference type="SMART" id="SM00047">
    <property type="entry name" value="LYZ2"/>
    <property type="match status" value="1"/>
</dbReference>
<dbReference type="OrthoDB" id="289937at2"/>
<evidence type="ECO:0000256" key="10">
    <source>
        <dbReference type="ARBA" id="ARBA00023316"/>
    </source>
</evidence>
<evidence type="ECO:0000256" key="1">
    <source>
        <dbReference type="ARBA" id="ARBA00002954"/>
    </source>
</evidence>
<organism evidence="14 15">
    <name type="scientific">Thiohalospira halophila DSM 15071</name>
    <dbReference type="NCBI Taxonomy" id="1123397"/>
    <lineage>
        <taxon>Bacteria</taxon>
        <taxon>Pseudomonadati</taxon>
        <taxon>Pseudomonadota</taxon>
        <taxon>Gammaproteobacteria</taxon>
        <taxon>Thiohalospirales</taxon>
        <taxon>Thiohalospiraceae</taxon>
        <taxon>Thiohalospira</taxon>
    </lineage>
</organism>
<dbReference type="PANTHER" id="PTHR33308:SF9">
    <property type="entry name" value="PEPTIDOGLYCAN HYDROLASE FLGJ"/>
    <property type="match status" value="1"/>
</dbReference>
<evidence type="ECO:0000256" key="3">
    <source>
        <dbReference type="ARBA" id="ARBA00006880"/>
    </source>
</evidence>
<keyword evidence="9" id="KW-0326">Glycosidase</keyword>
<evidence type="ECO:0000256" key="12">
    <source>
        <dbReference type="SAM" id="MobiDB-lite"/>
    </source>
</evidence>
<accession>A0A1I1WBZ6</accession>
<comment type="similarity">
    <text evidence="4">In the C-terminal section; belongs to the glycosyl hydrolase 73 family.</text>
</comment>
<dbReference type="Gene3D" id="2.10.70.40">
    <property type="entry name" value="peptidoglycan hydrolase"/>
    <property type="match status" value="1"/>
</dbReference>
<dbReference type="PANTHER" id="PTHR33308">
    <property type="entry name" value="PEPTIDOGLYCAN HYDROLASE FLGJ"/>
    <property type="match status" value="1"/>
</dbReference>
<keyword evidence="6" id="KW-0574">Periplasm</keyword>
<evidence type="ECO:0000256" key="6">
    <source>
        <dbReference type="ARBA" id="ARBA00022764"/>
    </source>
</evidence>
<dbReference type="GO" id="GO:0016798">
    <property type="term" value="F:hydrolase activity, acting on glycosyl bonds"/>
    <property type="evidence" value="ECO:0007669"/>
    <property type="project" value="UniProtKB-KW"/>
</dbReference>